<feature type="chain" id="PRO_5008771664" description="Plastid lipid-associated protein/fibrillin conserved domain-containing protein" evidence="2">
    <location>
        <begin position="21"/>
        <end position="305"/>
    </location>
</feature>
<dbReference type="RefSeq" id="XP_005837715.1">
    <property type="nucleotide sequence ID" value="XM_005837658.1"/>
</dbReference>
<reference evidence="4" key="3">
    <citation type="submission" date="2016-03" db="UniProtKB">
        <authorList>
            <consortium name="EnsemblProtists"/>
        </authorList>
    </citation>
    <scope>IDENTIFICATION</scope>
</reference>
<dbReference type="HOGENOM" id="CLU_913499_0_0_1"/>
<dbReference type="KEGG" id="gtt:GUITHDRAFT_151063"/>
<dbReference type="Proteomes" id="UP000011087">
    <property type="component" value="Unassembled WGS sequence"/>
</dbReference>
<organism evidence="3">
    <name type="scientific">Guillardia theta (strain CCMP2712)</name>
    <name type="common">Cryptophyte</name>
    <dbReference type="NCBI Taxonomy" id="905079"/>
    <lineage>
        <taxon>Eukaryota</taxon>
        <taxon>Cryptophyceae</taxon>
        <taxon>Pyrenomonadales</taxon>
        <taxon>Geminigeraceae</taxon>
        <taxon>Guillardia</taxon>
    </lineage>
</organism>
<feature type="signal peptide" evidence="2">
    <location>
        <begin position="1"/>
        <end position="20"/>
    </location>
</feature>
<keyword evidence="5" id="KW-1185">Reference proteome</keyword>
<feature type="region of interest" description="Disordered" evidence="1">
    <location>
        <begin position="284"/>
        <end position="305"/>
    </location>
</feature>
<name>L1JRC0_GUITC</name>
<evidence type="ECO:0000313" key="3">
    <source>
        <dbReference type="EMBL" id="EKX50735.1"/>
    </source>
</evidence>
<accession>L1JRC0</accession>
<keyword evidence="2" id="KW-0732">Signal</keyword>
<dbReference type="EnsemblProtists" id="EKX50735">
    <property type="protein sequence ID" value="EKX50735"/>
    <property type="gene ID" value="GUITHDRAFT_151063"/>
</dbReference>
<sequence>MRFLLAVTALQAFLFQTGSGFVVSPSTAGIRTAASSLTSLRMHSQVPGNNGRRKFVQSLVVPVTLALSTSRAGALTEEEELEKLRREAARIQGLFDSQRAANENLPGLRSSASQPQAKVGEKVDLVSDGRQEGAAGAEPSSKLSTTDVVTLLMGALKNNNDPAPDNGLKTILRFTSPTNPIKSLPEETFFNQMKNTKYNILLGNFDDFKIKTLGGPFVNEGAKVEIMEVKVRAPYKQMLINGVPPEFVESVPDQPSKAQVTMRWQFSQDKASGARGLCSVECSRRGRDRCDDRERGEGTREGGRG</sequence>
<reference evidence="5" key="2">
    <citation type="submission" date="2012-11" db="EMBL/GenBank/DDBJ databases">
        <authorList>
            <person name="Kuo A."/>
            <person name="Curtis B.A."/>
            <person name="Tanifuji G."/>
            <person name="Burki F."/>
            <person name="Gruber A."/>
            <person name="Irimia M."/>
            <person name="Maruyama S."/>
            <person name="Arias M.C."/>
            <person name="Ball S.G."/>
            <person name="Gile G.H."/>
            <person name="Hirakawa Y."/>
            <person name="Hopkins J.F."/>
            <person name="Rensing S.A."/>
            <person name="Schmutz J."/>
            <person name="Symeonidi A."/>
            <person name="Elias M."/>
            <person name="Eveleigh R.J."/>
            <person name="Herman E.K."/>
            <person name="Klute M.J."/>
            <person name="Nakayama T."/>
            <person name="Obornik M."/>
            <person name="Reyes-Prieto A."/>
            <person name="Armbrust E.V."/>
            <person name="Aves S.J."/>
            <person name="Beiko R.G."/>
            <person name="Coutinho P."/>
            <person name="Dacks J.B."/>
            <person name="Durnford D.G."/>
            <person name="Fast N.M."/>
            <person name="Green B.R."/>
            <person name="Grisdale C."/>
            <person name="Hempe F."/>
            <person name="Henrissat B."/>
            <person name="Hoppner M.P."/>
            <person name="Ishida K.-I."/>
            <person name="Kim E."/>
            <person name="Koreny L."/>
            <person name="Kroth P.G."/>
            <person name="Liu Y."/>
            <person name="Malik S.-B."/>
            <person name="Maier U.G."/>
            <person name="McRose D."/>
            <person name="Mock T."/>
            <person name="Neilson J.A."/>
            <person name="Onodera N.T."/>
            <person name="Poole A.M."/>
            <person name="Pritham E.J."/>
            <person name="Richards T.A."/>
            <person name="Rocap G."/>
            <person name="Roy S.W."/>
            <person name="Sarai C."/>
            <person name="Schaack S."/>
            <person name="Shirato S."/>
            <person name="Slamovits C.H."/>
            <person name="Spencer D.F."/>
            <person name="Suzuki S."/>
            <person name="Worden A.Z."/>
            <person name="Zauner S."/>
            <person name="Barry K."/>
            <person name="Bell C."/>
            <person name="Bharti A.K."/>
            <person name="Crow J.A."/>
            <person name="Grimwood J."/>
            <person name="Kramer R."/>
            <person name="Lindquist E."/>
            <person name="Lucas S."/>
            <person name="Salamov A."/>
            <person name="McFadden G.I."/>
            <person name="Lane C.E."/>
            <person name="Keeling P.J."/>
            <person name="Gray M.W."/>
            <person name="Grigoriev I.V."/>
            <person name="Archibald J.M."/>
        </authorList>
    </citation>
    <scope>NUCLEOTIDE SEQUENCE</scope>
    <source>
        <strain evidence="5">CCMP2712</strain>
    </source>
</reference>
<dbReference type="EMBL" id="JH992977">
    <property type="protein sequence ID" value="EKX50735.1"/>
    <property type="molecule type" value="Genomic_DNA"/>
</dbReference>
<proteinExistence type="predicted"/>
<dbReference type="PaxDb" id="55529-EKX50735"/>
<reference evidence="3 5" key="1">
    <citation type="journal article" date="2012" name="Nature">
        <title>Algal genomes reveal evolutionary mosaicism and the fate of nucleomorphs.</title>
        <authorList>
            <consortium name="DOE Joint Genome Institute"/>
            <person name="Curtis B.A."/>
            <person name="Tanifuji G."/>
            <person name="Burki F."/>
            <person name="Gruber A."/>
            <person name="Irimia M."/>
            <person name="Maruyama S."/>
            <person name="Arias M.C."/>
            <person name="Ball S.G."/>
            <person name="Gile G.H."/>
            <person name="Hirakawa Y."/>
            <person name="Hopkins J.F."/>
            <person name="Kuo A."/>
            <person name="Rensing S.A."/>
            <person name="Schmutz J."/>
            <person name="Symeonidi A."/>
            <person name="Elias M."/>
            <person name="Eveleigh R.J."/>
            <person name="Herman E.K."/>
            <person name="Klute M.J."/>
            <person name="Nakayama T."/>
            <person name="Obornik M."/>
            <person name="Reyes-Prieto A."/>
            <person name="Armbrust E.V."/>
            <person name="Aves S.J."/>
            <person name="Beiko R.G."/>
            <person name="Coutinho P."/>
            <person name="Dacks J.B."/>
            <person name="Durnford D.G."/>
            <person name="Fast N.M."/>
            <person name="Green B.R."/>
            <person name="Grisdale C.J."/>
            <person name="Hempel F."/>
            <person name="Henrissat B."/>
            <person name="Hoppner M.P."/>
            <person name="Ishida K."/>
            <person name="Kim E."/>
            <person name="Koreny L."/>
            <person name="Kroth P.G."/>
            <person name="Liu Y."/>
            <person name="Malik S.B."/>
            <person name="Maier U.G."/>
            <person name="McRose D."/>
            <person name="Mock T."/>
            <person name="Neilson J.A."/>
            <person name="Onodera N.T."/>
            <person name="Poole A.M."/>
            <person name="Pritham E.J."/>
            <person name="Richards T.A."/>
            <person name="Rocap G."/>
            <person name="Roy S.W."/>
            <person name="Sarai C."/>
            <person name="Schaack S."/>
            <person name="Shirato S."/>
            <person name="Slamovits C.H."/>
            <person name="Spencer D.F."/>
            <person name="Suzuki S."/>
            <person name="Worden A.Z."/>
            <person name="Zauner S."/>
            <person name="Barry K."/>
            <person name="Bell C."/>
            <person name="Bharti A.K."/>
            <person name="Crow J.A."/>
            <person name="Grimwood J."/>
            <person name="Kramer R."/>
            <person name="Lindquist E."/>
            <person name="Lucas S."/>
            <person name="Salamov A."/>
            <person name="McFadden G.I."/>
            <person name="Lane C.E."/>
            <person name="Keeling P.J."/>
            <person name="Gray M.W."/>
            <person name="Grigoriev I.V."/>
            <person name="Archibald J.M."/>
        </authorList>
    </citation>
    <scope>NUCLEOTIDE SEQUENCE</scope>
    <source>
        <strain evidence="3 5">CCMP2712</strain>
    </source>
</reference>
<evidence type="ECO:0000256" key="2">
    <source>
        <dbReference type="SAM" id="SignalP"/>
    </source>
</evidence>
<dbReference type="AlphaFoldDB" id="L1JRC0"/>
<protein>
    <recommendedName>
        <fullName evidence="6">Plastid lipid-associated protein/fibrillin conserved domain-containing protein</fullName>
    </recommendedName>
</protein>
<gene>
    <name evidence="3" type="ORF">GUITHDRAFT_151063</name>
</gene>
<evidence type="ECO:0008006" key="6">
    <source>
        <dbReference type="Google" id="ProtNLM"/>
    </source>
</evidence>
<dbReference type="GeneID" id="17307534"/>
<evidence type="ECO:0000313" key="4">
    <source>
        <dbReference type="EnsemblProtists" id="EKX50735"/>
    </source>
</evidence>
<evidence type="ECO:0000256" key="1">
    <source>
        <dbReference type="SAM" id="MobiDB-lite"/>
    </source>
</evidence>
<evidence type="ECO:0000313" key="5">
    <source>
        <dbReference type="Proteomes" id="UP000011087"/>
    </source>
</evidence>